<gene>
    <name evidence="4" type="ORF">C7443_109134</name>
</gene>
<keyword evidence="5" id="KW-1185">Reference proteome</keyword>
<feature type="active site" description="Nucleophile" evidence="1">
    <location>
        <position position="13"/>
    </location>
</feature>
<feature type="domain" description="Thioredoxin-like fold" evidence="3">
    <location>
        <begin position="1"/>
        <end position="75"/>
    </location>
</feature>
<keyword evidence="2" id="KW-1015">Disulfide bond</keyword>
<evidence type="ECO:0000313" key="4">
    <source>
        <dbReference type="EMBL" id="PWV59881.1"/>
    </source>
</evidence>
<comment type="caution">
    <text evidence="4">The sequence shown here is derived from an EMBL/GenBank/DDBJ whole genome shotgun (WGS) entry which is preliminary data.</text>
</comment>
<dbReference type="PIRSF" id="PIRSF037031">
    <property type="entry name" value="Redox_disulphide_2"/>
    <property type="match status" value="1"/>
</dbReference>
<organism evidence="4 5">
    <name type="scientific">Plasticicumulans acidivorans</name>
    <dbReference type="NCBI Taxonomy" id="886464"/>
    <lineage>
        <taxon>Bacteria</taxon>
        <taxon>Pseudomonadati</taxon>
        <taxon>Pseudomonadota</taxon>
        <taxon>Gammaproteobacteria</taxon>
        <taxon>Candidatus Competibacteraceae</taxon>
        <taxon>Plasticicumulans</taxon>
    </lineage>
</organism>
<feature type="disulfide bond" description="Redox-active" evidence="2">
    <location>
        <begin position="10"/>
        <end position="13"/>
    </location>
</feature>
<proteinExistence type="predicted"/>
<dbReference type="Gene3D" id="3.40.30.10">
    <property type="entry name" value="Glutaredoxin"/>
    <property type="match status" value="1"/>
</dbReference>
<name>A0A317MSA0_9GAMM</name>
<dbReference type="SUPFAM" id="SSF52833">
    <property type="entry name" value="Thioredoxin-like"/>
    <property type="match status" value="1"/>
</dbReference>
<dbReference type="PANTHER" id="PTHR36450">
    <property type="entry name" value="THIOREDOXIN"/>
    <property type="match status" value="1"/>
</dbReference>
<dbReference type="Pfam" id="PF13192">
    <property type="entry name" value="Thioredoxin_3"/>
    <property type="match status" value="1"/>
</dbReference>
<dbReference type="OrthoDB" id="9800630at2"/>
<dbReference type="AlphaFoldDB" id="A0A317MSA0"/>
<feature type="active site" description="Nucleophile" evidence="1">
    <location>
        <position position="10"/>
    </location>
</feature>
<evidence type="ECO:0000259" key="3">
    <source>
        <dbReference type="Pfam" id="PF13192"/>
    </source>
</evidence>
<keyword evidence="2" id="KW-0676">Redox-active center</keyword>
<evidence type="ECO:0000313" key="5">
    <source>
        <dbReference type="Proteomes" id="UP000246569"/>
    </source>
</evidence>
<sequence>MKIQILGSGCQKCQKLAEYATQAADELGLDYTLEKITDPGTIVDMGVMQTPALAVDGVVKLAGHLAGVEALKPLLRG</sequence>
<protein>
    <submittedName>
        <fullName evidence="4">Small redox-active disulfide protein 2</fullName>
    </submittedName>
</protein>
<dbReference type="InterPro" id="IPR036249">
    <property type="entry name" value="Thioredoxin-like_sf"/>
</dbReference>
<evidence type="ECO:0000256" key="2">
    <source>
        <dbReference type="PIRSR" id="PIRSR037031-51"/>
    </source>
</evidence>
<evidence type="ECO:0000256" key="1">
    <source>
        <dbReference type="PIRSR" id="PIRSR037031-50"/>
    </source>
</evidence>
<dbReference type="InterPro" id="IPR005243">
    <property type="entry name" value="THIRX-like_proc"/>
</dbReference>
<dbReference type="InterPro" id="IPR012336">
    <property type="entry name" value="Thioredoxin-like_fold"/>
</dbReference>
<dbReference type="NCBIfam" id="TIGR00412">
    <property type="entry name" value="redox_disulf_2"/>
    <property type="match status" value="1"/>
</dbReference>
<accession>A0A317MSA0</accession>
<dbReference type="RefSeq" id="WP_110019484.1">
    <property type="nucleotide sequence ID" value="NZ_QGTJ01000009.1"/>
</dbReference>
<dbReference type="PANTHER" id="PTHR36450:SF1">
    <property type="entry name" value="THIOREDOXIN"/>
    <property type="match status" value="1"/>
</dbReference>
<reference evidence="4 5" key="1">
    <citation type="submission" date="2018-05" db="EMBL/GenBank/DDBJ databases">
        <title>Genomic Encyclopedia of Type Strains, Phase IV (KMG-IV): sequencing the most valuable type-strain genomes for metagenomic binning, comparative biology and taxonomic classification.</title>
        <authorList>
            <person name="Goeker M."/>
        </authorList>
    </citation>
    <scope>NUCLEOTIDE SEQUENCE [LARGE SCALE GENOMIC DNA]</scope>
    <source>
        <strain evidence="4 5">DSM 23606</strain>
    </source>
</reference>
<dbReference type="Proteomes" id="UP000246569">
    <property type="component" value="Unassembled WGS sequence"/>
</dbReference>
<dbReference type="EMBL" id="QGTJ01000009">
    <property type="protein sequence ID" value="PWV59881.1"/>
    <property type="molecule type" value="Genomic_DNA"/>
</dbReference>